<name>A0ABS6DAQ7_9FIRM</name>
<dbReference type="InterPro" id="IPR011646">
    <property type="entry name" value="KAP_P-loop"/>
</dbReference>
<evidence type="ECO:0000313" key="3">
    <source>
        <dbReference type="Proteomes" id="UP000723714"/>
    </source>
</evidence>
<dbReference type="Proteomes" id="UP000723714">
    <property type="component" value="Unassembled WGS sequence"/>
</dbReference>
<accession>A0ABS6DAQ7</accession>
<dbReference type="Pfam" id="PF07693">
    <property type="entry name" value="KAP_NTPase"/>
    <property type="match status" value="1"/>
</dbReference>
<evidence type="ECO:0000259" key="1">
    <source>
        <dbReference type="Pfam" id="PF07693"/>
    </source>
</evidence>
<protein>
    <submittedName>
        <fullName evidence="2">KAP family NTPase</fullName>
    </submittedName>
</protein>
<dbReference type="RefSeq" id="WP_216245346.1">
    <property type="nucleotide sequence ID" value="NZ_JABACJ020000036.1"/>
</dbReference>
<keyword evidence="3" id="KW-1185">Reference proteome</keyword>
<feature type="domain" description="KAP NTPase" evidence="1">
    <location>
        <begin position="39"/>
        <end position="286"/>
    </location>
</feature>
<reference evidence="2 3" key="1">
    <citation type="submission" date="2021-06" db="EMBL/GenBank/DDBJ databases">
        <title>Faecalicatena sp. nov. isolated from porcine feces.</title>
        <authorList>
            <person name="Oh B.S."/>
            <person name="Lee J.H."/>
        </authorList>
    </citation>
    <scope>NUCLEOTIDE SEQUENCE [LARGE SCALE GENOMIC DNA]</scope>
    <source>
        <strain evidence="2 3">AGMB00832</strain>
    </source>
</reference>
<dbReference type="EMBL" id="JABACJ020000036">
    <property type="protein sequence ID" value="MBU3878513.1"/>
    <property type="molecule type" value="Genomic_DNA"/>
</dbReference>
<comment type="caution">
    <text evidence="2">The sequence shown here is derived from an EMBL/GenBank/DDBJ whole genome shotgun (WGS) entry which is preliminary data.</text>
</comment>
<organism evidence="2 3">
    <name type="scientific">Faecalicatena faecalis</name>
    <dbReference type="NCBI Taxonomy" id="2726362"/>
    <lineage>
        <taxon>Bacteria</taxon>
        <taxon>Bacillati</taxon>
        <taxon>Bacillota</taxon>
        <taxon>Clostridia</taxon>
        <taxon>Lachnospirales</taxon>
        <taxon>Lachnospiraceae</taxon>
        <taxon>Faecalicatena</taxon>
    </lineage>
</organism>
<sequence>MRKYVQEATDINIWKSIQNNTFDRNKDIKSFIEGLNLIEGSACISLDAKWGDGKTFFVRQIEEVLKYARLKQWKDEENPVDQLPSYEYLRNNQMANSINLSKSYLPIYYNAWAYDNHSDPLMSLLLIMTKICKGVYNTKINSEKTSEKILGTLSALPGSIEVLQGLNLASMVEKIKGKSTDILSIVQTEEEIRERVKDVFDNIIVERTQKLIIFIDELDRCKPTFAIEMLERIKHYFEDDRIIFVVSVNKEQLIHTISNYYGSGFDATRYLNKFFDENINLPEMSNYSRRTVECYNNNTEETFWLTKIADGLGMHYHLSLRDKLIYRSRIEVVPKQAVNCLRGESFLIALFVPCMILLDIVDAKEKKKFIEGKSDFVEKTLPQIEIYKQFVLRVIGDGSRDGQEEKFKIGCEEVVNIYKYIFDFEGDEYYERFDLDRDTKSKCIAAYNGYTYY</sequence>
<proteinExistence type="predicted"/>
<gene>
    <name evidence="2" type="ORF">HGO97_022190</name>
</gene>
<evidence type="ECO:0000313" key="2">
    <source>
        <dbReference type="EMBL" id="MBU3878513.1"/>
    </source>
</evidence>